<sequence length="106" mass="10958">MSGPAARGCAGSARGAGDGRGGPRPGRCGRPAPPGAPAARAAATRGARRGSRGSRPLTRLLGRRLEDLAYGAGVWIGALRDRSVQGLRPRIVGRRPRLRRTGCARP</sequence>
<evidence type="ECO:0000256" key="1">
    <source>
        <dbReference type="SAM" id="MobiDB-lite"/>
    </source>
</evidence>
<name>A0A4P6MTJ4_9MICO</name>
<dbReference type="KEGG" id="jli:EXU32_13055"/>
<accession>A0A4P6MTJ4</accession>
<proteinExistence type="predicted"/>
<dbReference type="AlphaFoldDB" id="A0A4P6MTJ4"/>
<evidence type="ECO:0000313" key="2">
    <source>
        <dbReference type="EMBL" id="QBF47091.1"/>
    </source>
</evidence>
<dbReference type="Proteomes" id="UP000290408">
    <property type="component" value="Chromosome"/>
</dbReference>
<dbReference type="EMBL" id="CP036164">
    <property type="protein sequence ID" value="QBF47091.1"/>
    <property type="molecule type" value="Genomic_DNA"/>
</dbReference>
<feature type="compositionally biased region" description="Low complexity" evidence="1">
    <location>
        <begin position="1"/>
        <end position="13"/>
    </location>
</feature>
<protein>
    <submittedName>
        <fullName evidence="2">Uncharacterized protein</fullName>
    </submittedName>
</protein>
<evidence type="ECO:0000313" key="3">
    <source>
        <dbReference type="Proteomes" id="UP000290408"/>
    </source>
</evidence>
<keyword evidence="3" id="KW-1185">Reference proteome</keyword>
<feature type="region of interest" description="Disordered" evidence="1">
    <location>
        <begin position="1"/>
        <end position="55"/>
    </location>
</feature>
<reference evidence="2 3" key="1">
    <citation type="submission" date="2019-02" db="EMBL/GenBank/DDBJ databases">
        <title>Genomic data mining of an Antarctic deep-sea actinobacterium, Janibacterlimosus P3-3-X1.</title>
        <authorList>
            <person name="Liao L."/>
            <person name="Chen B."/>
        </authorList>
    </citation>
    <scope>NUCLEOTIDE SEQUENCE [LARGE SCALE GENOMIC DNA]</scope>
    <source>
        <strain evidence="2 3">P3-3-X1</strain>
    </source>
</reference>
<feature type="compositionally biased region" description="Gly residues" evidence="1">
    <location>
        <begin position="14"/>
        <end position="24"/>
    </location>
</feature>
<organism evidence="2 3">
    <name type="scientific">Janibacter limosus</name>
    <dbReference type="NCBI Taxonomy" id="53458"/>
    <lineage>
        <taxon>Bacteria</taxon>
        <taxon>Bacillati</taxon>
        <taxon>Actinomycetota</taxon>
        <taxon>Actinomycetes</taxon>
        <taxon>Micrococcales</taxon>
        <taxon>Intrasporangiaceae</taxon>
        <taxon>Janibacter</taxon>
    </lineage>
</organism>
<gene>
    <name evidence="2" type="ORF">EXU32_13055</name>
</gene>